<keyword evidence="4" id="KW-1185">Reference proteome</keyword>
<dbReference type="AlphaFoldDB" id="A0AAD5TKV8"/>
<sequence>MSDFSPLILGSNHHNDNHHAPGIVPGTPPAALAEDEVPVPDAYSAMQQLQQQTSVPRPALRSAMKTNSRNGPSREQSGISFREYVTVAYTWAADEYDRTSTAVEPLTKNDLIELLLYRAEMQQYTRELLKLRKHTIEAERRFNRQREIAAIQAYQRCSLAAAAAQLAATSGYSWDHAVAAGPQYGFHHQQYQQHHPQHYHQYQRGRGYAGTGGHNNFGTYAAGGDATGGSMLFY</sequence>
<protein>
    <submittedName>
        <fullName evidence="3">Uncharacterized protein</fullName>
    </submittedName>
</protein>
<feature type="region of interest" description="Disordered" evidence="2">
    <location>
        <begin position="47"/>
        <end position="77"/>
    </location>
</feature>
<feature type="region of interest" description="Disordered" evidence="2">
    <location>
        <begin position="1"/>
        <end position="31"/>
    </location>
</feature>
<dbReference type="EMBL" id="JADGJQ010000020">
    <property type="protein sequence ID" value="KAJ3179618.1"/>
    <property type="molecule type" value="Genomic_DNA"/>
</dbReference>
<evidence type="ECO:0000313" key="4">
    <source>
        <dbReference type="Proteomes" id="UP001212152"/>
    </source>
</evidence>
<organism evidence="3 4">
    <name type="scientific">Geranomyces variabilis</name>
    <dbReference type="NCBI Taxonomy" id="109894"/>
    <lineage>
        <taxon>Eukaryota</taxon>
        <taxon>Fungi</taxon>
        <taxon>Fungi incertae sedis</taxon>
        <taxon>Chytridiomycota</taxon>
        <taxon>Chytridiomycota incertae sedis</taxon>
        <taxon>Chytridiomycetes</taxon>
        <taxon>Spizellomycetales</taxon>
        <taxon>Powellomycetaceae</taxon>
        <taxon>Geranomyces</taxon>
    </lineage>
</organism>
<evidence type="ECO:0000313" key="3">
    <source>
        <dbReference type="EMBL" id="KAJ3179618.1"/>
    </source>
</evidence>
<evidence type="ECO:0000256" key="1">
    <source>
        <dbReference type="SAM" id="Coils"/>
    </source>
</evidence>
<proteinExistence type="predicted"/>
<name>A0AAD5TKV8_9FUNG</name>
<evidence type="ECO:0000256" key="2">
    <source>
        <dbReference type="SAM" id="MobiDB-lite"/>
    </source>
</evidence>
<dbReference type="Proteomes" id="UP001212152">
    <property type="component" value="Unassembled WGS sequence"/>
</dbReference>
<feature type="coiled-coil region" evidence="1">
    <location>
        <begin position="114"/>
        <end position="141"/>
    </location>
</feature>
<reference evidence="3" key="1">
    <citation type="submission" date="2020-05" db="EMBL/GenBank/DDBJ databases">
        <title>Phylogenomic resolution of chytrid fungi.</title>
        <authorList>
            <person name="Stajich J.E."/>
            <person name="Amses K."/>
            <person name="Simmons R."/>
            <person name="Seto K."/>
            <person name="Myers J."/>
            <person name="Bonds A."/>
            <person name="Quandt C.A."/>
            <person name="Barry K."/>
            <person name="Liu P."/>
            <person name="Grigoriev I."/>
            <person name="Longcore J.E."/>
            <person name="James T.Y."/>
        </authorList>
    </citation>
    <scope>NUCLEOTIDE SEQUENCE</scope>
    <source>
        <strain evidence="3">JEL0379</strain>
    </source>
</reference>
<accession>A0AAD5TKV8</accession>
<feature type="compositionally biased region" description="Polar residues" evidence="2">
    <location>
        <begin position="64"/>
        <end position="77"/>
    </location>
</feature>
<keyword evidence="1" id="KW-0175">Coiled coil</keyword>
<comment type="caution">
    <text evidence="3">The sequence shown here is derived from an EMBL/GenBank/DDBJ whole genome shotgun (WGS) entry which is preliminary data.</text>
</comment>
<gene>
    <name evidence="3" type="ORF">HDU87_002824</name>
</gene>